<name>A0ABP8UU02_9ACTN</name>
<comment type="caution">
    <text evidence="1">The sequence shown here is derived from an EMBL/GenBank/DDBJ whole genome shotgun (WGS) entry which is preliminary data.</text>
</comment>
<organism evidence="1 2">
    <name type="scientific">Actinoallomurus vinaceus</name>
    <dbReference type="NCBI Taxonomy" id="1080074"/>
    <lineage>
        <taxon>Bacteria</taxon>
        <taxon>Bacillati</taxon>
        <taxon>Actinomycetota</taxon>
        <taxon>Actinomycetes</taxon>
        <taxon>Streptosporangiales</taxon>
        <taxon>Thermomonosporaceae</taxon>
        <taxon>Actinoallomurus</taxon>
    </lineage>
</organism>
<evidence type="ECO:0000313" key="2">
    <source>
        <dbReference type="Proteomes" id="UP001501442"/>
    </source>
</evidence>
<reference evidence="2" key="1">
    <citation type="journal article" date="2019" name="Int. J. Syst. Evol. Microbiol.">
        <title>The Global Catalogue of Microorganisms (GCM) 10K type strain sequencing project: providing services to taxonomists for standard genome sequencing and annotation.</title>
        <authorList>
            <consortium name="The Broad Institute Genomics Platform"/>
            <consortium name="The Broad Institute Genome Sequencing Center for Infectious Disease"/>
            <person name="Wu L."/>
            <person name="Ma J."/>
        </authorList>
    </citation>
    <scope>NUCLEOTIDE SEQUENCE [LARGE SCALE GENOMIC DNA]</scope>
    <source>
        <strain evidence="2">JCM 17939</strain>
    </source>
</reference>
<dbReference type="EMBL" id="BAABHK010000028">
    <property type="protein sequence ID" value="GAA4639537.1"/>
    <property type="molecule type" value="Genomic_DNA"/>
</dbReference>
<gene>
    <name evidence="1" type="ORF">GCM10023196_101500</name>
</gene>
<dbReference type="SUPFAM" id="SSF49899">
    <property type="entry name" value="Concanavalin A-like lectins/glucanases"/>
    <property type="match status" value="1"/>
</dbReference>
<dbReference type="Gene3D" id="2.60.120.200">
    <property type="match status" value="1"/>
</dbReference>
<dbReference type="InterPro" id="IPR013320">
    <property type="entry name" value="ConA-like_dom_sf"/>
</dbReference>
<sequence length="150" mass="16375">MNWDENRNGWAALLSRWGMSGEAKKTGGDPEEPVATLSLSGDRELQWCVYPQNLNGSVTNWGHELPLGTWWHVAVVNDGSHTTMYVDGCPVVRNPSTKATGIATVGLQWLLGGYEYGGKIDQILHGWVGDVRVVDRALPVGRFMPAGTGR</sequence>
<dbReference type="RefSeq" id="WP_345443030.1">
    <property type="nucleotide sequence ID" value="NZ_BAABHK010000028.1"/>
</dbReference>
<dbReference type="Proteomes" id="UP001501442">
    <property type="component" value="Unassembled WGS sequence"/>
</dbReference>
<evidence type="ECO:0008006" key="3">
    <source>
        <dbReference type="Google" id="ProtNLM"/>
    </source>
</evidence>
<evidence type="ECO:0000313" key="1">
    <source>
        <dbReference type="EMBL" id="GAA4639537.1"/>
    </source>
</evidence>
<dbReference type="Pfam" id="PF13385">
    <property type="entry name" value="Laminin_G_3"/>
    <property type="match status" value="1"/>
</dbReference>
<keyword evidence="2" id="KW-1185">Reference proteome</keyword>
<accession>A0ABP8UU02</accession>
<protein>
    <recommendedName>
        <fullName evidence="3">LamG-like jellyroll fold domain-containing protein</fullName>
    </recommendedName>
</protein>
<proteinExistence type="predicted"/>